<evidence type="ECO:0000313" key="2">
    <source>
        <dbReference type="EMBL" id="GAH91686.1"/>
    </source>
</evidence>
<sequence length="111" mass="12362">MIELLRTKTSPVQAGDTDMDISIGTGKFMIDTLSIIAGLTTDRAQRVNVRTRHKQSDGTYIVVIIGAGYFTPGVPFAMHNVRIRGPLMIRTSVFHLDTTSHTLTVDYRRVK</sequence>
<comment type="caution">
    <text evidence="2">The sequence shown here is derived from an EMBL/GenBank/DDBJ whole genome shotgun (WGS) entry which is preliminary data.</text>
</comment>
<accession>X1JAE9</accession>
<organism evidence="2">
    <name type="scientific">marine sediment metagenome</name>
    <dbReference type="NCBI Taxonomy" id="412755"/>
    <lineage>
        <taxon>unclassified sequences</taxon>
        <taxon>metagenomes</taxon>
        <taxon>ecological metagenomes</taxon>
    </lineage>
</organism>
<dbReference type="EMBL" id="BARV01000018">
    <property type="protein sequence ID" value="GAH91686.1"/>
    <property type="molecule type" value="Genomic_DNA"/>
</dbReference>
<proteinExistence type="predicted"/>
<keyword evidence="1" id="KW-0472">Membrane</keyword>
<evidence type="ECO:0000256" key="1">
    <source>
        <dbReference type="SAM" id="Phobius"/>
    </source>
</evidence>
<keyword evidence="1" id="KW-1133">Transmembrane helix</keyword>
<name>X1JAE9_9ZZZZ</name>
<protein>
    <submittedName>
        <fullName evidence="2">Uncharacterized protein</fullName>
    </submittedName>
</protein>
<reference evidence="2" key="1">
    <citation type="journal article" date="2014" name="Front. Microbiol.">
        <title>High frequency of phylogenetically diverse reductive dehalogenase-homologous genes in deep subseafloor sedimentary metagenomes.</title>
        <authorList>
            <person name="Kawai M."/>
            <person name="Futagami T."/>
            <person name="Toyoda A."/>
            <person name="Takaki Y."/>
            <person name="Nishi S."/>
            <person name="Hori S."/>
            <person name="Arai W."/>
            <person name="Tsubouchi T."/>
            <person name="Morono Y."/>
            <person name="Uchiyama I."/>
            <person name="Ito T."/>
            <person name="Fujiyama A."/>
            <person name="Inagaki F."/>
            <person name="Takami H."/>
        </authorList>
    </citation>
    <scope>NUCLEOTIDE SEQUENCE</scope>
    <source>
        <strain evidence="2">Expedition CK06-06</strain>
    </source>
</reference>
<gene>
    <name evidence="2" type="ORF">S06H3_00123</name>
</gene>
<feature type="transmembrane region" description="Helical" evidence="1">
    <location>
        <begin position="60"/>
        <end position="78"/>
    </location>
</feature>
<dbReference type="AlphaFoldDB" id="X1JAE9"/>
<keyword evidence="1" id="KW-0812">Transmembrane</keyword>